<name>X0TN64_9ZZZZ</name>
<feature type="non-terminal residue" evidence="1">
    <location>
        <position position="1"/>
    </location>
</feature>
<dbReference type="AlphaFoldDB" id="X0TN64"/>
<protein>
    <submittedName>
        <fullName evidence="1">Uncharacterized protein</fullName>
    </submittedName>
</protein>
<gene>
    <name evidence="1" type="ORF">S01H1_27290</name>
</gene>
<organism evidence="1">
    <name type="scientific">marine sediment metagenome</name>
    <dbReference type="NCBI Taxonomy" id="412755"/>
    <lineage>
        <taxon>unclassified sequences</taxon>
        <taxon>metagenomes</taxon>
        <taxon>ecological metagenomes</taxon>
    </lineage>
</organism>
<evidence type="ECO:0000313" key="1">
    <source>
        <dbReference type="EMBL" id="GAF88716.1"/>
    </source>
</evidence>
<proteinExistence type="predicted"/>
<comment type="caution">
    <text evidence="1">The sequence shown here is derived from an EMBL/GenBank/DDBJ whole genome shotgun (WGS) entry which is preliminary data.</text>
</comment>
<sequence>LTLSDMNEALIETMMGHSIGKVKEAYLVPPTQKLIEIYQKHYPALRL</sequence>
<dbReference type="EMBL" id="BARS01016604">
    <property type="protein sequence ID" value="GAF88716.1"/>
    <property type="molecule type" value="Genomic_DNA"/>
</dbReference>
<reference evidence="1" key="1">
    <citation type="journal article" date="2014" name="Front. Microbiol.">
        <title>High frequency of phylogenetically diverse reductive dehalogenase-homologous genes in deep subseafloor sedimentary metagenomes.</title>
        <authorList>
            <person name="Kawai M."/>
            <person name="Futagami T."/>
            <person name="Toyoda A."/>
            <person name="Takaki Y."/>
            <person name="Nishi S."/>
            <person name="Hori S."/>
            <person name="Arai W."/>
            <person name="Tsubouchi T."/>
            <person name="Morono Y."/>
            <person name="Uchiyama I."/>
            <person name="Ito T."/>
            <person name="Fujiyama A."/>
            <person name="Inagaki F."/>
            <person name="Takami H."/>
        </authorList>
    </citation>
    <scope>NUCLEOTIDE SEQUENCE</scope>
    <source>
        <strain evidence="1">Expedition CK06-06</strain>
    </source>
</reference>
<accession>X0TN64</accession>